<feature type="region of interest" description="Disordered" evidence="7">
    <location>
        <begin position="240"/>
        <end position="553"/>
    </location>
</feature>
<dbReference type="PANTHER" id="PTHR10920">
    <property type="entry name" value="RIBOSOMAL RNA METHYLTRANSFERASE"/>
    <property type="match status" value="1"/>
</dbReference>
<reference evidence="9 10" key="1">
    <citation type="submission" date="2020-05" db="EMBL/GenBank/DDBJ databases">
        <title>Ceratocystis lukuohia genome.</title>
        <authorList>
            <person name="Harrington T.C."/>
            <person name="Kim K."/>
            <person name="Mayers C.G."/>
        </authorList>
    </citation>
    <scope>NUCLEOTIDE SEQUENCE [LARGE SCALE GENOMIC DNA]</scope>
    <source>
        <strain evidence="9 10">C4212</strain>
    </source>
</reference>
<dbReference type="HAMAP" id="MF_01547">
    <property type="entry name" value="RNA_methyltr_E"/>
    <property type="match status" value="1"/>
</dbReference>
<dbReference type="SUPFAM" id="SSF53335">
    <property type="entry name" value="S-adenosyl-L-methionine-dependent methyltransferases"/>
    <property type="match status" value="1"/>
</dbReference>
<evidence type="ECO:0000256" key="2">
    <source>
        <dbReference type="ARBA" id="ARBA00022552"/>
    </source>
</evidence>
<name>A0ABR4MI40_9PEZI</name>
<keyword evidence="10" id="KW-1185">Reference proteome</keyword>
<evidence type="ECO:0000259" key="8">
    <source>
        <dbReference type="Pfam" id="PF01728"/>
    </source>
</evidence>
<comment type="similarity">
    <text evidence="1">Belongs to the class I-like SAM-binding methyltransferase superfamily. RNA methyltransferase RlmE family.</text>
</comment>
<feature type="domain" description="Ribosomal RNA methyltransferase FtsJ" evidence="8">
    <location>
        <begin position="667"/>
        <end position="886"/>
    </location>
</feature>
<evidence type="ECO:0000256" key="7">
    <source>
        <dbReference type="SAM" id="MobiDB-lite"/>
    </source>
</evidence>
<dbReference type="InterPro" id="IPR050082">
    <property type="entry name" value="RNA_methyltr_RlmE"/>
</dbReference>
<comment type="caution">
    <text evidence="9">The sequence shown here is derived from an EMBL/GenBank/DDBJ whole genome shotgun (WGS) entry which is preliminary data.</text>
</comment>
<evidence type="ECO:0000256" key="6">
    <source>
        <dbReference type="ARBA" id="ARBA00041184"/>
    </source>
</evidence>
<dbReference type="InterPro" id="IPR015507">
    <property type="entry name" value="rRNA-MeTfrase_E"/>
</dbReference>
<organism evidence="9 10">
    <name type="scientific">Ceratocystis lukuohia</name>
    <dbReference type="NCBI Taxonomy" id="2019550"/>
    <lineage>
        <taxon>Eukaryota</taxon>
        <taxon>Fungi</taxon>
        <taxon>Dikarya</taxon>
        <taxon>Ascomycota</taxon>
        <taxon>Pezizomycotina</taxon>
        <taxon>Sordariomycetes</taxon>
        <taxon>Hypocreomycetidae</taxon>
        <taxon>Microascales</taxon>
        <taxon>Ceratocystidaceae</taxon>
        <taxon>Ceratocystis</taxon>
    </lineage>
</organism>
<evidence type="ECO:0000313" key="10">
    <source>
        <dbReference type="Proteomes" id="UP001610728"/>
    </source>
</evidence>
<keyword evidence="5" id="KW-0949">S-adenosyl-L-methionine</keyword>
<keyword evidence="4" id="KW-0808">Transferase</keyword>
<feature type="compositionally biased region" description="Basic and acidic residues" evidence="7">
    <location>
        <begin position="240"/>
        <end position="258"/>
    </location>
</feature>
<evidence type="ECO:0000256" key="4">
    <source>
        <dbReference type="ARBA" id="ARBA00022679"/>
    </source>
</evidence>
<gene>
    <name evidence="9" type="ORF">HOO65_040275</name>
</gene>
<dbReference type="Proteomes" id="UP001610728">
    <property type="component" value="Unassembled WGS sequence"/>
</dbReference>
<dbReference type="Gene3D" id="3.40.50.150">
    <property type="entry name" value="Vaccinia Virus protein VP39"/>
    <property type="match status" value="1"/>
</dbReference>
<feature type="region of interest" description="Disordered" evidence="7">
    <location>
        <begin position="31"/>
        <end position="52"/>
    </location>
</feature>
<evidence type="ECO:0000256" key="3">
    <source>
        <dbReference type="ARBA" id="ARBA00022603"/>
    </source>
</evidence>
<feature type="compositionally biased region" description="Polar residues" evidence="7">
    <location>
        <begin position="349"/>
        <end position="366"/>
    </location>
</feature>
<dbReference type="GO" id="GO:0032259">
    <property type="term" value="P:methylation"/>
    <property type="evidence" value="ECO:0007669"/>
    <property type="project" value="UniProtKB-KW"/>
</dbReference>
<dbReference type="GeneID" id="98118051"/>
<feature type="compositionally biased region" description="Acidic residues" evidence="7">
    <location>
        <begin position="458"/>
        <end position="472"/>
    </location>
</feature>
<feature type="compositionally biased region" description="Basic and acidic residues" evidence="7">
    <location>
        <begin position="42"/>
        <end position="52"/>
    </location>
</feature>
<proteinExistence type="inferred from homology"/>
<feature type="compositionally biased region" description="Basic and acidic residues" evidence="7">
    <location>
        <begin position="179"/>
        <end position="190"/>
    </location>
</feature>
<feature type="compositionally biased region" description="Basic and acidic residues" evidence="7">
    <location>
        <begin position="392"/>
        <end position="408"/>
    </location>
</feature>
<protein>
    <recommendedName>
        <fullName evidence="6">rRNA methyltransferase 2, mitochondrial</fullName>
    </recommendedName>
</protein>
<dbReference type="EMBL" id="JABSNW010000004">
    <property type="protein sequence ID" value="KAL2887938.1"/>
    <property type="molecule type" value="Genomic_DNA"/>
</dbReference>
<feature type="region of interest" description="Disordered" evidence="7">
    <location>
        <begin position="168"/>
        <end position="190"/>
    </location>
</feature>
<keyword evidence="3 9" id="KW-0489">Methyltransferase</keyword>
<feature type="compositionally biased region" description="Basic and acidic residues" evidence="7">
    <location>
        <begin position="267"/>
        <end position="296"/>
    </location>
</feature>
<dbReference type="RefSeq" id="XP_070859118.1">
    <property type="nucleotide sequence ID" value="XM_071002517.1"/>
</dbReference>
<evidence type="ECO:0000256" key="5">
    <source>
        <dbReference type="ARBA" id="ARBA00022691"/>
    </source>
</evidence>
<dbReference type="Pfam" id="PF01728">
    <property type="entry name" value="FtsJ"/>
    <property type="match status" value="1"/>
</dbReference>
<accession>A0ABR4MI40</accession>
<dbReference type="InterPro" id="IPR002877">
    <property type="entry name" value="RNA_MeTrfase_FtsJ_dom"/>
</dbReference>
<dbReference type="InterPro" id="IPR029063">
    <property type="entry name" value="SAM-dependent_MTases_sf"/>
</dbReference>
<evidence type="ECO:0000256" key="1">
    <source>
        <dbReference type="ARBA" id="ARBA00009258"/>
    </source>
</evidence>
<dbReference type="PANTHER" id="PTHR10920:SF18">
    <property type="entry name" value="RRNA METHYLTRANSFERASE 2, MITOCHONDRIAL"/>
    <property type="match status" value="1"/>
</dbReference>
<evidence type="ECO:0000313" key="9">
    <source>
        <dbReference type="EMBL" id="KAL2887938.1"/>
    </source>
</evidence>
<keyword evidence="2" id="KW-0698">rRNA processing</keyword>
<dbReference type="GO" id="GO:0008168">
    <property type="term" value="F:methyltransferase activity"/>
    <property type="evidence" value="ECO:0007669"/>
    <property type="project" value="UniProtKB-KW"/>
</dbReference>
<sequence length="901" mass="99162">MRPTRNGRKAQKAVASAENVKAKISVKEEDKRRLRVKSQMAQDDKADMSQKLRGKEAEIEGLTAKCYDLESKLEASEQKCHKLDGQAKSQSRDLSLLRAEIGSLTTSSNESAKLLTEKLALSRELSSLKPELEHLQTQLSSQQKAIAEKLALERQVVSLEVELEAEKRSKQRVLQNSGNKEELAEARSRVEDLEKRLAAEKKEKEKLKAAQEKAAANSFEAKDEKNDLLAKIRELEKKVASEVKEKDRVRKEGERELAEANANSESLEERLETMKTKMRELREELRDTKAKLDVSDSRPLSAATSGVSDKPSNRAGPGGKKPTKKRRVDEIEDLAIATPGITDGKNRKSTQTQVGQKSTFSITPFLNRTKGPGEESTMALELESPAVAPKEAIADKVQATKDKPRSRLSEVTPAEDEENEPVPAKQTKPRGRTKKNLDSATVAAVTKANNKKQLAETIPEEPEDGDDGEGPEDSILGNKNPPKKSKTLKPKAPTTLGNSAAGRDSEQTKKKRKILDSAPKTLFDNDDIDDVAAFPPPKRGSRLNTGGAGPSGRVLSKSALGGLKKSAFGSSFSPLKKDRRGYKGVGGRRALSSEKSLAIYPTLFHLCLGDSHHKVMSVFRPIGAPQVISLGTKSLSFRCASSAASSRWKARQSNDPFTREAKTQGLRSRAAFKLLEIDKSYRLFRRGNTVVDLGFAPGSWSQVAVDKISPGGIVVGIDLLPAAAPSGAVVLQGDFLAPQVREKVKTLVIETKERARMQLKEQMKRQLEGGEEAEADVRDVPPTLVHGVHERRDRPVVDVVISDMMMNTSGIAFRDHVGSMDLCEAALMFAQDTLRTGGHFVCKFYQGSEDKAFELKLKTMFTKVFREKPDSSRKVSKEAYFVALKRKRNATKETTTKSTEH</sequence>